<proteinExistence type="predicted"/>
<dbReference type="Proteomes" id="UP001491310">
    <property type="component" value="Unassembled WGS sequence"/>
</dbReference>
<evidence type="ECO:0000313" key="3">
    <source>
        <dbReference type="Proteomes" id="UP001491310"/>
    </source>
</evidence>
<reference evidence="2 3" key="1">
    <citation type="journal article" date="2024" name="Nat. Commun.">
        <title>Phylogenomics reveals the evolutionary origins of lichenization in chlorophyte algae.</title>
        <authorList>
            <person name="Puginier C."/>
            <person name="Libourel C."/>
            <person name="Otte J."/>
            <person name="Skaloud P."/>
            <person name="Haon M."/>
            <person name="Grisel S."/>
            <person name="Petersen M."/>
            <person name="Berrin J.G."/>
            <person name="Delaux P.M."/>
            <person name="Dal Grande F."/>
            <person name="Keller J."/>
        </authorList>
    </citation>
    <scope>NUCLEOTIDE SEQUENCE [LARGE SCALE GENOMIC DNA]</scope>
    <source>
        <strain evidence="2 3">SAG 216-7</strain>
    </source>
</reference>
<feature type="compositionally biased region" description="Low complexity" evidence="1">
    <location>
        <begin position="226"/>
        <end position="243"/>
    </location>
</feature>
<accession>A0ABR2YGV2</accession>
<gene>
    <name evidence="2" type="ORF">WJX75_008335</name>
</gene>
<feature type="compositionally biased region" description="Polar residues" evidence="1">
    <location>
        <begin position="356"/>
        <end position="371"/>
    </location>
</feature>
<feature type="region of interest" description="Disordered" evidence="1">
    <location>
        <begin position="189"/>
        <end position="327"/>
    </location>
</feature>
<dbReference type="EMBL" id="JALJOT010000012">
    <property type="protein sequence ID" value="KAK9905034.1"/>
    <property type="molecule type" value="Genomic_DNA"/>
</dbReference>
<protein>
    <submittedName>
        <fullName evidence="2">Uncharacterized protein</fullName>
    </submittedName>
</protein>
<feature type="compositionally biased region" description="Polar residues" evidence="1">
    <location>
        <begin position="128"/>
        <end position="141"/>
    </location>
</feature>
<evidence type="ECO:0000256" key="1">
    <source>
        <dbReference type="SAM" id="MobiDB-lite"/>
    </source>
</evidence>
<comment type="caution">
    <text evidence="2">The sequence shown here is derived from an EMBL/GenBank/DDBJ whole genome shotgun (WGS) entry which is preliminary data.</text>
</comment>
<feature type="compositionally biased region" description="Low complexity" evidence="1">
    <location>
        <begin position="372"/>
        <end position="384"/>
    </location>
</feature>
<organism evidence="2 3">
    <name type="scientific">Coccomyxa subellipsoidea</name>
    <dbReference type="NCBI Taxonomy" id="248742"/>
    <lineage>
        <taxon>Eukaryota</taxon>
        <taxon>Viridiplantae</taxon>
        <taxon>Chlorophyta</taxon>
        <taxon>core chlorophytes</taxon>
        <taxon>Trebouxiophyceae</taxon>
        <taxon>Trebouxiophyceae incertae sedis</taxon>
        <taxon>Coccomyxaceae</taxon>
        <taxon>Coccomyxa</taxon>
    </lineage>
</organism>
<name>A0ABR2YGV2_9CHLO</name>
<feature type="region of interest" description="Disordered" evidence="1">
    <location>
        <begin position="356"/>
        <end position="394"/>
    </location>
</feature>
<feature type="region of interest" description="Disordered" evidence="1">
    <location>
        <begin position="110"/>
        <end position="141"/>
    </location>
</feature>
<keyword evidence="3" id="KW-1185">Reference proteome</keyword>
<sequence>MDGSACAMLSSPGTRLQGHLEAGLPSPHTLCRSFGTPPPASSLFGTSGCLDQLPSLATCGPQPSGFTPRDGEPADPLSLADDDFTSFAFNLAWYVATENPDGLVTRGHEDLEHPQPSPGCRAWHRLGTDSSSEQRTPTSPFACTSAPALPNVSLAQAALNSSSRMLIDSVPYPPFGSAAASIVSTQEGEMRRASTLTSAGSGHLHKRPSGTDLLEEACKRARSTPELSHNSSTSDSLTSEEFSAASGAGHHMGRRRSASSQRQSPMELMPSIPSPTLSQTPGQHRPDASSAATTPVLEVLPPKEARRQRASIVHAKPSPSSTLRPFSIVKDTGGAMTLAQLNSRIQAISTCDPVTMSPTASVGPASSGQTEGSPLLLSPLQGSSAEAHGSPSARNVNVTPAIRLNANSSVAGSGITIKQMLHKAWHR</sequence>
<evidence type="ECO:0000313" key="2">
    <source>
        <dbReference type="EMBL" id="KAK9905034.1"/>
    </source>
</evidence>